<keyword evidence="2" id="KW-1185">Reference proteome</keyword>
<accession>A0A2T9K7P6</accession>
<dbReference type="EMBL" id="QDKQ01000026">
    <property type="protein sequence ID" value="PVM92002.1"/>
    <property type="molecule type" value="Genomic_DNA"/>
</dbReference>
<dbReference type="OrthoDB" id="9958347at2"/>
<dbReference type="AlphaFoldDB" id="A0A2T9K7P6"/>
<gene>
    <name evidence="1" type="ORF">DDF67_05785</name>
</gene>
<evidence type="ECO:0000313" key="2">
    <source>
        <dbReference type="Proteomes" id="UP000245073"/>
    </source>
</evidence>
<name>A0A2T9K7P6_9CAUL</name>
<sequence length="72" mass="7832">MVTECETLSVPEMVQPGVPGTVAPEKLTVLGDPFVQPTVVAPLQFQGGEKPIQIIAEDVLVGKTIQKAYRWR</sequence>
<proteinExistence type="predicted"/>
<evidence type="ECO:0000313" key="1">
    <source>
        <dbReference type="EMBL" id="PVM92002.1"/>
    </source>
</evidence>
<reference evidence="1 2" key="1">
    <citation type="submission" date="2018-04" db="EMBL/GenBank/DDBJ databases">
        <title>The genome sequence of Caulobacter sp. 744.</title>
        <authorList>
            <person name="Gao J."/>
            <person name="Sun J."/>
        </authorList>
    </citation>
    <scope>NUCLEOTIDE SEQUENCE [LARGE SCALE GENOMIC DNA]</scope>
    <source>
        <strain evidence="1 2">774</strain>
    </source>
</reference>
<organism evidence="1 2">
    <name type="scientific">Caulobacter endophyticus</name>
    <dbReference type="NCBI Taxonomy" id="2172652"/>
    <lineage>
        <taxon>Bacteria</taxon>
        <taxon>Pseudomonadati</taxon>
        <taxon>Pseudomonadota</taxon>
        <taxon>Alphaproteobacteria</taxon>
        <taxon>Caulobacterales</taxon>
        <taxon>Caulobacteraceae</taxon>
        <taxon>Caulobacter</taxon>
    </lineage>
</organism>
<comment type="caution">
    <text evidence="1">The sequence shown here is derived from an EMBL/GenBank/DDBJ whole genome shotgun (WGS) entry which is preliminary data.</text>
</comment>
<dbReference type="RefSeq" id="WP_109099976.1">
    <property type="nucleotide sequence ID" value="NZ_QDKQ01000026.1"/>
</dbReference>
<protein>
    <submittedName>
        <fullName evidence="1">Uncharacterized protein</fullName>
    </submittedName>
</protein>
<dbReference type="Proteomes" id="UP000245073">
    <property type="component" value="Unassembled WGS sequence"/>
</dbReference>